<keyword evidence="2" id="KW-0813">Transport</keyword>
<name>A0A372IR92_9BACT</name>
<comment type="subcellular location">
    <subcellularLocation>
        <location evidence="1">Membrane</location>
        <topology evidence="1">Multi-pass membrane protein</topology>
    </subcellularLocation>
</comment>
<dbReference type="AlphaFoldDB" id="A0A372IR92"/>
<reference evidence="9 10" key="1">
    <citation type="submission" date="2018-08" db="EMBL/GenBank/DDBJ databases">
        <title>Acidipila sp. 4G-K13, an acidobacterium isolated from forest soil.</title>
        <authorList>
            <person name="Gao Z.-H."/>
            <person name="Qiu L.-H."/>
        </authorList>
    </citation>
    <scope>NUCLEOTIDE SEQUENCE [LARGE SCALE GENOMIC DNA]</scope>
    <source>
        <strain evidence="9 10">4G-K13</strain>
    </source>
</reference>
<gene>
    <name evidence="9" type="ORF">D0Y96_04385</name>
</gene>
<dbReference type="PANTHER" id="PTHR23504:SF15">
    <property type="entry name" value="MAJOR FACILITATOR SUPERFAMILY (MFS) PROFILE DOMAIN-CONTAINING PROTEIN"/>
    <property type="match status" value="1"/>
</dbReference>
<feature type="transmembrane region" description="Helical" evidence="7">
    <location>
        <begin position="406"/>
        <end position="427"/>
    </location>
</feature>
<keyword evidence="5 7" id="KW-0472">Membrane</keyword>
<dbReference type="CDD" id="cd17388">
    <property type="entry name" value="MFS_TetA"/>
    <property type="match status" value="1"/>
</dbReference>
<dbReference type="PROSITE" id="PS50850">
    <property type="entry name" value="MFS"/>
    <property type="match status" value="1"/>
</dbReference>
<feature type="transmembrane region" description="Helical" evidence="7">
    <location>
        <begin position="77"/>
        <end position="96"/>
    </location>
</feature>
<feature type="region of interest" description="Disordered" evidence="6">
    <location>
        <begin position="1"/>
        <end position="30"/>
    </location>
</feature>
<dbReference type="InterPro" id="IPR001958">
    <property type="entry name" value="Tet-R_TetA/multi-R_MdtG-like"/>
</dbReference>
<dbReference type="GO" id="GO:0016020">
    <property type="term" value="C:membrane"/>
    <property type="evidence" value="ECO:0007669"/>
    <property type="project" value="UniProtKB-SubCell"/>
</dbReference>
<dbReference type="InterPro" id="IPR036259">
    <property type="entry name" value="MFS_trans_sf"/>
</dbReference>
<evidence type="ECO:0000256" key="6">
    <source>
        <dbReference type="SAM" id="MobiDB-lite"/>
    </source>
</evidence>
<dbReference type="EMBL" id="QVQT01000002">
    <property type="protein sequence ID" value="RFU17404.1"/>
    <property type="molecule type" value="Genomic_DNA"/>
</dbReference>
<evidence type="ECO:0000256" key="5">
    <source>
        <dbReference type="ARBA" id="ARBA00023136"/>
    </source>
</evidence>
<evidence type="ECO:0000256" key="7">
    <source>
        <dbReference type="SAM" id="Phobius"/>
    </source>
</evidence>
<dbReference type="OrthoDB" id="9793283at2"/>
<dbReference type="Proteomes" id="UP000264702">
    <property type="component" value="Unassembled WGS sequence"/>
</dbReference>
<feature type="domain" description="Major facilitator superfamily (MFS) profile" evidence="8">
    <location>
        <begin position="37"/>
        <end position="432"/>
    </location>
</feature>
<dbReference type="GO" id="GO:0022857">
    <property type="term" value="F:transmembrane transporter activity"/>
    <property type="evidence" value="ECO:0007669"/>
    <property type="project" value="InterPro"/>
</dbReference>
<dbReference type="Gene3D" id="1.20.1250.20">
    <property type="entry name" value="MFS general substrate transporter like domains"/>
    <property type="match status" value="1"/>
</dbReference>
<feature type="transmembrane region" description="Helical" evidence="7">
    <location>
        <begin position="194"/>
        <end position="214"/>
    </location>
</feature>
<protein>
    <submittedName>
        <fullName evidence="9">MFS transporter</fullName>
    </submittedName>
</protein>
<dbReference type="PANTHER" id="PTHR23504">
    <property type="entry name" value="MAJOR FACILITATOR SUPERFAMILY DOMAIN-CONTAINING PROTEIN 10"/>
    <property type="match status" value="1"/>
</dbReference>
<evidence type="ECO:0000256" key="3">
    <source>
        <dbReference type="ARBA" id="ARBA00022692"/>
    </source>
</evidence>
<keyword evidence="3 7" id="KW-0812">Transmembrane</keyword>
<sequence>MANRSEEKSAAEKSKNAAGSDSLQNGSEQSQGRRRAAVAFIFVTISLDMFAMGMIAPVLPRLVTDFIGSNESRAVEIYGVFVTVWALMQFFFSPLLGSLSDRFGRRSVILLSNFGLGADYLVMALAPTLGWLFVGRVISGITSASVPTAMAYITDVTPQKSRAEAFGMVSAAFGMGFVLGPALGGILGNVNPRLPFWVAGAMSLVNAMYGLLVLPESLPPEKRGVFSWKRANPVGSLALMRRHRELLGLAGVLFLSYLTQQSLQNAWVLYLDYRFDWTNRSVGLSLALVGVCSAIVGAFVMKPVVRRLGERRTLLTGLGIGWIGFAVYGLARTGAGFLAGIPVMSLWGLAGPAAQGMMTRHVEAHEQGQLQGAVQCIRGLTALIGPTLFTSVFAEAVRPGNTWHLPGAPFVLAAAILLASALLAVVVTKRRTEVEVAA</sequence>
<keyword evidence="4 7" id="KW-1133">Transmembrane helix</keyword>
<evidence type="ECO:0000313" key="9">
    <source>
        <dbReference type="EMBL" id="RFU17404.1"/>
    </source>
</evidence>
<evidence type="ECO:0000256" key="4">
    <source>
        <dbReference type="ARBA" id="ARBA00022989"/>
    </source>
</evidence>
<feature type="transmembrane region" description="Helical" evidence="7">
    <location>
        <begin position="36"/>
        <end position="57"/>
    </location>
</feature>
<feature type="compositionally biased region" description="Basic and acidic residues" evidence="6">
    <location>
        <begin position="1"/>
        <end position="15"/>
    </location>
</feature>
<accession>A0A372IR92</accession>
<proteinExistence type="predicted"/>
<evidence type="ECO:0000256" key="2">
    <source>
        <dbReference type="ARBA" id="ARBA00022448"/>
    </source>
</evidence>
<feature type="transmembrane region" description="Helical" evidence="7">
    <location>
        <begin position="283"/>
        <end position="301"/>
    </location>
</feature>
<evidence type="ECO:0000313" key="10">
    <source>
        <dbReference type="Proteomes" id="UP000264702"/>
    </source>
</evidence>
<feature type="transmembrane region" description="Helical" evidence="7">
    <location>
        <begin position="108"/>
        <end position="127"/>
    </location>
</feature>
<dbReference type="Pfam" id="PF07690">
    <property type="entry name" value="MFS_1"/>
    <property type="match status" value="1"/>
</dbReference>
<dbReference type="RefSeq" id="WP_117298154.1">
    <property type="nucleotide sequence ID" value="NZ_QVQT02000002.1"/>
</dbReference>
<keyword evidence="10" id="KW-1185">Reference proteome</keyword>
<feature type="compositionally biased region" description="Polar residues" evidence="6">
    <location>
        <begin position="19"/>
        <end position="30"/>
    </location>
</feature>
<feature type="transmembrane region" description="Helical" evidence="7">
    <location>
        <begin position="313"/>
        <end position="331"/>
    </location>
</feature>
<evidence type="ECO:0000256" key="1">
    <source>
        <dbReference type="ARBA" id="ARBA00004141"/>
    </source>
</evidence>
<comment type="caution">
    <text evidence="9">The sequence shown here is derived from an EMBL/GenBank/DDBJ whole genome shotgun (WGS) entry which is preliminary data.</text>
</comment>
<dbReference type="InterPro" id="IPR020846">
    <property type="entry name" value="MFS_dom"/>
</dbReference>
<feature type="transmembrane region" description="Helical" evidence="7">
    <location>
        <begin position="165"/>
        <end position="188"/>
    </location>
</feature>
<dbReference type="InterPro" id="IPR011701">
    <property type="entry name" value="MFS"/>
</dbReference>
<evidence type="ECO:0000259" key="8">
    <source>
        <dbReference type="PROSITE" id="PS50850"/>
    </source>
</evidence>
<dbReference type="SUPFAM" id="SSF103473">
    <property type="entry name" value="MFS general substrate transporter"/>
    <property type="match status" value="1"/>
</dbReference>
<dbReference type="PRINTS" id="PR01035">
    <property type="entry name" value="TCRTETA"/>
</dbReference>
<organism evidence="9 10">
    <name type="scientific">Paracidobacterium acidisoli</name>
    <dbReference type="NCBI Taxonomy" id="2303751"/>
    <lineage>
        <taxon>Bacteria</taxon>
        <taxon>Pseudomonadati</taxon>
        <taxon>Acidobacteriota</taxon>
        <taxon>Terriglobia</taxon>
        <taxon>Terriglobales</taxon>
        <taxon>Acidobacteriaceae</taxon>
        <taxon>Paracidobacterium</taxon>
    </lineage>
</organism>